<dbReference type="Proteomes" id="UP001195963">
    <property type="component" value="Unassembled WGS sequence"/>
</dbReference>
<evidence type="ECO:0000256" key="1">
    <source>
        <dbReference type="SAM" id="Phobius"/>
    </source>
</evidence>
<feature type="transmembrane region" description="Helical" evidence="1">
    <location>
        <begin position="44"/>
        <end position="65"/>
    </location>
</feature>
<reference evidence="2 3" key="1">
    <citation type="submission" date="2021-07" db="EMBL/GenBank/DDBJ databases">
        <title>Shewanella sp. nov, isolated from SCS.</title>
        <authorList>
            <person name="Cao W.R."/>
        </authorList>
    </citation>
    <scope>NUCLEOTIDE SEQUENCE [LARGE SCALE GENOMIC DNA]</scope>
    <source>
        <strain evidence="2 3">NR704-98</strain>
    </source>
</reference>
<keyword evidence="1" id="KW-1133">Transmembrane helix</keyword>
<organism evidence="2 3">
    <name type="scientific">Shewanella nanhaiensis</name>
    <dbReference type="NCBI Taxonomy" id="2864872"/>
    <lineage>
        <taxon>Bacteria</taxon>
        <taxon>Pseudomonadati</taxon>
        <taxon>Pseudomonadota</taxon>
        <taxon>Gammaproteobacteria</taxon>
        <taxon>Alteromonadales</taxon>
        <taxon>Shewanellaceae</taxon>
        <taxon>Shewanella</taxon>
    </lineage>
</organism>
<feature type="transmembrane region" description="Helical" evidence="1">
    <location>
        <begin position="21"/>
        <end position="38"/>
    </location>
</feature>
<accession>A0ABS7EA04</accession>
<keyword evidence="3" id="KW-1185">Reference proteome</keyword>
<protein>
    <submittedName>
        <fullName evidence="2">Uncharacterized protein</fullName>
    </submittedName>
</protein>
<dbReference type="RefSeq" id="WP_220111201.1">
    <property type="nucleotide sequence ID" value="NZ_JAHZST010000017.1"/>
</dbReference>
<evidence type="ECO:0000313" key="2">
    <source>
        <dbReference type="EMBL" id="MBW8185832.1"/>
    </source>
</evidence>
<keyword evidence="1" id="KW-0812">Transmembrane</keyword>
<comment type="caution">
    <text evidence="2">The sequence shown here is derived from an EMBL/GenBank/DDBJ whole genome shotgun (WGS) entry which is preliminary data.</text>
</comment>
<proteinExistence type="predicted"/>
<gene>
    <name evidence="2" type="ORF">K0625_19505</name>
</gene>
<sequence length="186" mass="21530">MTWKVLYFGESHPSIRKQLKIHLLMFILISSPYGYWGDFAPSNWIFYLGNGIALLLTLVSIFYIFKNMKKLKSSPQMIKLTSRQRNTGLLFLPIVVFCFVGLFFTYSLPAMFTMLIGQDFNTKTLLTKVETTSRKSCKYRVEPKELEGLLPSYICIDKSQFNSQTNEFLLSGKKSILGKLYRSIEQ</sequence>
<feature type="transmembrane region" description="Helical" evidence="1">
    <location>
        <begin position="86"/>
        <end position="106"/>
    </location>
</feature>
<keyword evidence="1" id="KW-0472">Membrane</keyword>
<dbReference type="EMBL" id="JAHZST010000017">
    <property type="protein sequence ID" value="MBW8185832.1"/>
    <property type="molecule type" value="Genomic_DNA"/>
</dbReference>
<name>A0ABS7EA04_9GAMM</name>
<evidence type="ECO:0000313" key="3">
    <source>
        <dbReference type="Proteomes" id="UP001195963"/>
    </source>
</evidence>